<comment type="caution">
    <text evidence="6">The sequence shown here is derived from an EMBL/GenBank/DDBJ whole genome shotgun (WGS) entry which is preliminary data.</text>
</comment>
<feature type="transmembrane region" description="Helical" evidence="5">
    <location>
        <begin position="45"/>
        <end position="67"/>
    </location>
</feature>
<evidence type="ECO:0000256" key="4">
    <source>
        <dbReference type="ARBA" id="ARBA00023136"/>
    </source>
</evidence>
<keyword evidence="9" id="KW-1185">Reference proteome</keyword>
<name>A7VY34_9FIRM</name>
<reference evidence="6 8" key="2">
    <citation type="submission" date="2007-08" db="EMBL/GenBank/DDBJ databases">
        <authorList>
            <person name="Fulton L."/>
            <person name="Clifton S."/>
            <person name="Fulton B."/>
            <person name="Xu J."/>
            <person name="Minx P."/>
            <person name="Pepin K.H."/>
            <person name="Johnson M."/>
            <person name="Thiruvilangam P."/>
            <person name="Bhonagiri V."/>
            <person name="Nash W.E."/>
            <person name="Wang C."/>
            <person name="Mardis E.R."/>
            <person name="Wilson R.K."/>
        </authorList>
    </citation>
    <scope>NUCLEOTIDE SEQUENCE [LARGE SCALE GENOMIC DNA]</scope>
    <source>
        <strain evidence="6 8">DSM 753</strain>
    </source>
</reference>
<feature type="transmembrane region" description="Helical" evidence="5">
    <location>
        <begin position="21"/>
        <end position="39"/>
    </location>
</feature>
<keyword evidence="3 5" id="KW-1133">Transmembrane helix</keyword>
<accession>A7VY34</accession>
<dbReference type="EMBL" id="ABCB02000021">
    <property type="protein sequence ID" value="EDO59462.1"/>
    <property type="molecule type" value="Genomic_DNA"/>
</dbReference>
<evidence type="ECO:0000313" key="9">
    <source>
        <dbReference type="Proteomes" id="UP000220611"/>
    </source>
</evidence>
<dbReference type="Proteomes" id="UP000220611">
    <property type="component" value="Unassembled WGS sequence"/>
</dbReference>
<organism evidence="6 8">
    <name type="scientific">[Clostridium] leptum DSM 753</name>
    <dbReference type="NCBI Taxonomy" id="428125"/>
    <lineage>
        <taxon>Bacteria</taxon>
        <taxon>Bacillati</taxon>
        <taxon>Bacillota</taxon>
        <taxon>Clostridia</taxon>
        <taxon>Eubacteriales</taxon>
        <taxon>Oscillospiraceae</taxon>
        <taxon>Oscillospiraceae incertae sedis</taxon>
    </lineage>
</organism>
<dbReference type="Proteomes" id="UP000003490">
    <property type="component" value="Unassembled WGS sequence"/>
</dbReference>
<dbReference type="EMBL" id="NOXF01000015">
    <property type="protein sequence ID" value="PEQ23465.1"/>
    <property type="molecule type" value="Genomic_DNA"/>
</dbReference>
<evidence type="ECO:0000256" key="3">
    <source>
        <dbReference type="ARBA" id="ARBA00022989"/>
    </source>
</evidence>
<dbReference type="Pfam" id="PF05105">
    <property type="entry name" value="Phage_holin_4_1"/>
    <property type="match status" value="1"/>
</dbReference>
<gene>
    <name evidence="7" type="ORF">CH238_13520</name>
    <name evidence="6" type="ORF">CLOLEP_03510</name>
</gene>
<reference evidence="6 8" key="1">
    <citation type="submission" date="2007-08" db="EMBL/GenBank/DDBJ databases">
        <title>Draft genome sequence of Clostridium leptum (DSM 753).</title>
        <authorList>
            <person name="Sudarsanam P."/>
            <person name="Ley R."/>
            <person name="Guruge J."/>
            <person name="Turnbaugh P.J."/>
            <person name="Mahowald M."/>
            <person name="Liep D."/>
            <person name="Gordon J."/>
        </authorList>
    </citation>
    <scope>NUCLEOTIDE SEQUENCE [LARGE SCALE GENOMIC DNA]</scope>
    <source>
        <strain evidence="6 8">DSM 753</strain>
    </source>
</reference>
<comment type="subcellular location">
    <subcellularLocation>
        <location evidence="1">Membrane</location>
        <topology evidence="1">Multi-pass membrane protein</topology>
    </subcellularLocation>
</comment>
<dbReference type="PROSITE" id="PS51257">
    <property type="entry name" value="PROKAR_LIPOPROTEIN"/>
    <property type="match status" value="1"/>
</dbReference>
<dbReference type="AlphaFoldDB" id="A7VY34"/>
<evidence type="ECO:0000256" key="1">
    <source>
        <dbReference type="ARBA" id="ARBA00004141"/>
    </source>
</evidence>
<dbReference type="HOGENOM" id="CLU_125939_1_0_9"/>
<reference evidence="7 9" key="3">
    <citation type="submission" date="2017-07" db="EMBL/GenBank/DDBJ databases">
        <title>Prevalence of linear plasmids in Cutibacterium (Propionibacterium) acnes isolates obtained from prostatic tissue.</title>
        <authorList>
            <person name="Davidsson S."/>
            <person name="Carlsson J."/>
            <person name="Molling P."/>
            <person name="Andren O."/>
            <person name="Andersson S.-O."/>
            <person name="Brzuszkiewicz E."/>
            <person name="Poehlein A."/>
            <person name="Al-Zeer M."/>
            <person name="Brinkmann V."/>
            <person name="Scavenius C."/>
            <person name="Nazipi S."/>
            <person name="Soderquist B."/>
            <person name="Bruggemann H."/>
        </authorList>
    </citation>
    <scope>NUCLEOTIDE SEQUENCE [LARGE SCALE GENOMIC DNA]</scope>
    <source>
        <strain evidence="7 9">DSM 753</strain>
    </source>
</reference>
<evidence type="ECO:0000313" key="6">
    <source>
        <dbReference type="EMBL" id="EDO59462.1"/>
    </source>
</evidence>
<evidence type="ECO:0000313" key="8">
    <source>
        <dbReference type="Proteomes" id="UP000003490"/>
    </source>
</evidence>
<keyword evidence="4 5" id="KW-0472">Membrane</keyword>
<dbReference type="eggNOG" id="COG4824">
    <property type="taxonomic scope" value="Bacteria"/>
</dbReference>
<keyword evidence="2 5" id="KW-0812">Transmembrane</keyword>
<dbReference type="NCBIfam" id="TIGR01593">
    <property type="entry name" value="holin_tox_secr"/>
    <property type="match status" value="1"/>
</dbReference>
<dbReference type="InterPro" id="IPR006480">
    <property type="entry name" value="Phage_holin_4_1"/>
</dbReference>
<protein>
    <submittedName>
        <fullName evidence="6 7">Holin</fullName>
    </submittedName>
</protein>
<sequence>MAKTKLGGKKLNLLKDLFPSLTPIIGFISCIGATIVALLGGWDNIIIILIIFMIIDYISGLIVAIVFKKSTKSANGALESNAGFKGLCRKAMILLMIIIAAQFDKLLGIDWVRESIIIAFIVNESISIIENAGLMGLPIPQGLKKAIDILSNKSNDSEKRQ</sequence>
<evidence type="ECO:0000256" key="5">
    <source>
        <dbReference type="SAM" id="Phobius"/>
    </source>
</evidence>
<evidence type="ECO:0000256" key="2">
    <source>
        <dbReference type="ARBA" id="ARBA00022692"/>
    </source>
</evidence>
<proteinExistence type="predicted"/>
<dbReference type="GO" id="GO:0016020">
    <property type="term" value="C:membrane"/>
    <property type="evidence" value="ECO:0007669"/>
    <property type="project" value="UniProtKB-SubCell"/>
</dbReference>
<evidence type="ECO:0000313" key="7">
    <source>
        <dbReference type="EMBL" id="PEQ23465.1"/>
    </source>
</evidence>